<organism evidence="1 2">
    <name type="scientific">Bauhinia variegata</name>
    <name type="common">Purple orchid tree</name>
    <name type="synonym">Phanera variegata</name>
    <dbReference type="NCBI Taxonomy" id="167791"/>
    <lineage>
        <taxon>Eukaryota</taxon>
        <taxon>Viridiplantae</taxon>
        <taxon>Streptophyta</taxon>
        <taxon>Embryophyta</taxon>
        <taxon>Tracheophyta</taxon>
        <taxon>Spermatophyta</taxon>
        <taxon>Magnoliopsida</taxon>
        <taxon>eudicotyledons</taxon>
        <taxon>Gunneridae</taxon>
        <taxon>Pentapetalae</taxon>
        <taxon>rosids</taxon>
        <taxon>fabids</taxon>
        <taxon>Fabales</taxon>
        <taxon>Fabaceae</taxon>
        <taxon>Cercidoideae</taxon>
        <taxon>Cercideae</taxon>
        <taxon>Bauhiniinae</taxon>
        <taxon>Bauhinia</taxon>
    </lineage>
</organism>
<name>A0ACB9NBJ9_BAUVA</name>
<evidence type="ECO:0000313" key="1">
    <source>
        <dbReference type="EMBL" id="KAI4333079.1"/>
    </source>
</evidence>
<gene>
    <name evidence="1" type="ORF">L6164_017929</name>
</gene>
<sequence length="141" mass="15262">MASSSNYISMLAAILIIGTAMASAQETVSPAPTLTGDDEDVAPTSDETQKLLVKCAEEFSDKCGKEIYDGIFYNADDEHKSVSLECCKNLEQVGRKCHDELVNTMANNPEFASIKSLIIPRSVDVWNNCAQAVRAPAPSPY</sequence>
<dbReference type="EMBL" id="CM039432">
    <property type="protein sequence ID" value="KAI4333079.1"/>
    <property type="molecule type" value="Genomic_DNA"/>
</dbReference>
<reference evidence="1 2" key="1">
    <citation type="journal article" date="2022" name="DNA Res.">
        <title>Chromosomal-level genome assembly of the orchid tree Bauhinia variegata (Leguminosae; Cercidoideae) supports the allotetraploid origin hypothesis of Bauhinia.</title>
        <authorList>
            <person name="Zhong Y."/>
            <person name="Chen Y."/>
            <person name="Zheng D."/>
            <person name="Pang J."/>
            <person name="Liu Y."/>
            <person name="Luo S."/>
            <person name="Meng S."/>
            <person name="Qian L."/>
            <person name="Wei D."/>
            <person name="Dai S."/>
            <person name="Zhou R."/>
        </authorList>
    </citation>
    <scope>NUCLEOTIDE SEQUENCE [LARGE SCALE GENOMIC DNA]</scope>
    <source>
        <strain evidence="1">BV-YZ2020</strain>
    </source>
</reference>
<protein>
    <submittedName>
        <fullName evidence="1">Uncharacterized protein</fullName>
    </submittedName>
</protein>
<dbReference type="Proteomes" id="UP000828941">
    <property type="component" value="Chromosome 7"/>
</dbReference>
<evidence type="ECO:0000313" key="2">
    <source>
        <dbReference type="Proteomes" id="UP000828941"/>
    </source>
</evidence>
<proteinExistence type="predicted"/>
<comment type="caution">
    <text evidence="1">The sequence shown here is derived from an EMBL/GenBank/DDBJ whole genome shotgun (WGS) entry which is preliminary data.</text>
</comment>
<keyword evidence="2" id="KW-1185">Reference proteome</keyword>
<accession>A0ACB9NBJ9</accession>